<dbReference type="InterPro" id="IPR000537">
    <property type="entry name" value="UbiA_prenyltransferase"/>
</dbReference>
<dbReference type="PANTHER" id="PTHR13929">
    <property type="entry name" value="1,4-DIHYDROXY-2-NAPHTHOATE OCTAPRENYLTRANSFERASE"/>
    <property type="match status" value="1"/>
</dbReference>
<comment type="caution">
    <text evidence="7">The sequence shown here is derived from an EMBL/GenBank/DDBJ whole genome shotgun (WGS) entry which is preliminary data.</text>
</comment>
<dbReference type="GO" id="GO:0042371">
    <property type="term" value="P:vitamin K biosynthetic process"/>
    <property type="evidence" value="ECO:0007669"/>
    <property type="project" value="TreeGrafter"/>
</dbReference>
<dbReference type="AlphaFoldDB" id="M0CDW3"/>
<evidence type="ECO:0000256" key="5">
    <source>
        <dbReference type="ARBA" id="ARBA00023136"/>
    </source>
</evidence>
<keyword evidence="4 6" id="KW-1133">Transmembrane helix</keyword>
<accession>M0CDW3</accession>
<dbReference type="GO" id="GO:0005886">
    <property type="term" value="C:plasma membrane"/>
    <property type="evidence" value="ECO:0007669"/>
    <property type="project" value="UniProtKB-SubCell"/>
</dbReference>
<name>M0CDW3_9EURY</name>
<gene>
    <name evidence="7" type="ORF">C475_19778</name>
</gene>
<reference evidence="7 8" key="1">
    <citation type="journal article" date="2014" name="PLoS Genet.">
        <title>Phylogenetically driven sequencing of extremely halophilic archaea reveals strategies for static and dynamic osmo-response.</title>
        <authorList>
            <person name="Becker E.A."/>
            <person name="Seitzer P.M."/>
            <person name="Tritt A."/>
            <person name="Larsen D."/>
            <person name="Krusor M."/>
            <person name="Yao A.I."/>
            <person name="Wu D."/>
            <person name="Madern D."/>
            <person name="Eisen J.A."/>
            <person name="Darling A.E."/>
            <person name="Facciotti M.T."/>
        </authorList>
    </citation>
    <scope>NUCLEOTIDE SEQUENCE [LARGE SCALE GENOMIC DNA]</scope>
    <source>
        <strain evidence="7 8">2-9-1</strain>
    </source>
</reference>
<proteinExistence type="predicted"/>
<dbReference type="InterPro" id="IPR026046">
    <property type="entry name" value="UBIAD1"/>
</dbReference>
<evidence type="ECO:0000313" key="8">
    <source>
        <dbReference type="Proteomes" id="UP000011626"/>
    </source>
</evidence>
<evidence type="ECO:0000256" key="3">
    <source>
        <dbReference type="ARBA" id="ARBA00022692"/>
    </source>
</evidence>
<dbReference type="Pfam" id="PF01040">
    <property type="entry name" value="UbiA"/>
    <property type="match status" value="1"/>
</dbReference>
<dbReference type="CDD" id="cd13962">
    <property type="entry name" value="PT_UbiA_UBIAD1"/>
    <property type="match status" value="1"/>
</dbReference>
<dbReference type="GO" id="GO:0004659">
    <property type="term" value="F:prenyltransferase activity"/>
    <property type="evidence" value="ECO:0007669"/>
    <property type="project" value="InterPro"/>
</dbReference>
<dbReference type="STRING" id="797114.C475_19778"/>
<keyword evidence="3 6" id="KW-0812">Transmembrane</keyword>
<dbReference type="EMBL" id="AOIU01000045">
    <property type="protein sequence ID" value="ELZ20537.1"/>
    <property type="molecule type" value="Genomic_DNA"/>
</dbReference>
<feature type="transmembrane region" description="Helical" evidence="6">
    <location>
        <begin position="193"/>
        <end position="212"/>
    </location>
</feature>
<sequence length="340" mass="34305">MTDRHTGAWTLPAVVSSPSDRSRVVERVPRLWALWAASRPSQVALVGLVYLLGVGMSTAGAPLVAGSATASTAADALAPGFASRVLAGALALFPVTVAVHYANEYADADTDALTDRTPFSGGSGALVRTGLAPSLLLRATRGACGVAALATLAVAASGLVSPVATALLGAALLAGLAYSLPPLALVRRGVGELVNATLGGLLLPVYGVAVVATPTATAAVAALPFASVVGCNLLATHWPDRRADEAVGKRTLAVRWSPGRIRRAYAALAVTAVATTAALWWGGVFPTPVAVAHLLAVPLLLRGWAVLTRHPGPLPSVLAMVVTALAATVAWWAVGLGVIS</sequence>
<organism evidence="7 8">
    <name type="scientific">Halosimplex carlsbadense 2-9-1</name>
    <dbReference type="NCBI Taxonomy" id="797114"/>
    <lineage>
        <taxon>Archaea</taxon>
        <taxon>Methanobacteriati</taxon>
        <taxon>Methanobacteriota</taxon>
        <taxon>Stenosarchaea group</taxon>
        <taxon>Halobacteria</taxon>
        <taxon>Halobacteriales</taxon>
        <taxon>Haloarculaceae</taxon>
        <taxon>Halosimplex</taxon>
    </lineage>
</organism>
<dbReference type="GO" id="GO:0009234">
    <property type="term" value="P:menaquinone biosynthetic process"/>
    <property type="evidence" value="ECO:0007669"/>
    <property type="project" value="TreeGrafter"/>
</dbReference>
<evidence type="ECO:0000313" key="7">
    <source>
        <dbReference type="EMBL" id="ELZ20537.1"/>
    </source>
</evidence>
<keyword evidence="8" id="KW-1185">Reference proteome</keyword>
<feature type="transmembrane region" description="Helical" evidence="6">
    <location>
        <begin position="218"/>
        <end position="235"/>
    </location>
</feature>
<keyword evidence="5 6" id="KW-0472">Membrane</keyword>
<feature type="transmembrane region" description="Helical" evidence="6">
    <location>
        <begin position="314"/>
        <end position="334"/>
    </location>
</feature>
<evidence type="ECO:0000256" key="6">
    <source>
        <dbReference type="SAM" id="Phobius"/>
    </source>
</evidence>
<evidence type="ECO:0000256" key="1">
    <source>
        <dbReference type="ARBA" id="ARBA00004651"/>
    </source>
</evidence>
<protein>
    <submittedName>
        <fullName evidence="7">UbiA prenyltransferase</fullName>
    </submittedName>
</protein>
<dbReference type="Proteomes" id="UP000011626">
    <property type="component" value="Unassembled WGS sequence"/>
</dbReference>
<feature type="transmembrane region" description="Helical" evidence="6">
    <location>
        <begin position="166"/>
        <end position="186"/>
    </location>
</feature>
<dbReference type="PATRIC" id="fig|797114.5.peg.3980"/>
<comment type="subcellular location">
    <subcellularLocation>
        <location evidence="1">Cell membrane</location>
        <topology evidence="1">Multi-pass membrane protein</topology>
    </subcellularLocation>
</comment>
<dbReference type="PANTHER" id="PTHR13929:SF0">
    <property type="entry name" value="UBIA PRENYLTRANSFERASE DOMAIN-CONTAINING PROTEIN 1"/>
    <property type="match status" value="1"/>
</dbReference>
<feature type="transmembrane region" description="Helical" evidence="6">
    <location>
        <begin position="142"/>
        <end position="160"/>
    </location>
</feature>
<keyword evidence="2 7" id="KW-0808">Transferase</keyword>
<evidence type="ECO:0000256" key="4">
    <source>
        <dbReference type="ARBA" id="ARBA00022989"/>
    </source>
</evidence>
<feature type="transmembrane region" description="Helical" evidence="6">
    <location>
        <begin position="264"/>
        <end position="283"/>
    </location>
</feature>
<dbReference type="eggNOG" id="arCOG00480">
    <property type="taxonomic scope" value="Archaea"/>
</dbReference>
<evidence type="ECO:0000256" key="2">
    <source>
        <dbReference type="ARBA" id="ARBA00022679"/>
    </source>
</evidence>